<gene>
    <name evidence="1" type="ORF">MF672_032235</name>
</gene>
<dbReference type="EMBL" id="JAKRKC020000002">
    <property type="protein sequence ID" value="MCK2218430.1"/>
    <property type="molecule type" value="Genomic_DNA"/>
</dbReference>
<evidence type="ECO:0000313" key="2">
    <source>
        <dbReference type="Proteomes" id="UP001317259"/>
    </source>
</evidence>
<dbReference type="RefSeq" id="WP_242380281.1">
    <property type="nucleotide sequence ID" value="NZ_JAKRKC020000002.1"/>
</dbReference>
<proteinExistence type="predicted"/>
<keyword evidence="2" id="KW-1185">Reference proteome</keyword>
<dbReference type="Proteomes" id="UP001317259">
    <property type="component" value="Unassembled WGS sequence"/>
</dbReference>
<comment type="caution">
    <text evidence="1">The sequence shown here is derived from an EMBL/GenBank/DDBJ whole genome shotgun (WGS) entry which is preliminary data.</text>
</comment>
<protein>
    <submittedName>
        <fullName evidence="1">Uncharacterized protein</fullName>
    </submittedName>
</protein>
<reference evidence="1 2" key="1">
    <citation type="submission" date="2022-04" db="EMBL/GenBank/DDBJ databases">
        <title>Genome draft of Actinomadura sp. ATCC 31491.</title>
        <authorList>
            <person name="Shi X."/>
            <person name="Du Y."/>
        </authorList>
    </citation>
    <scope>NUCLEOTIDE SEQUENCE [LARGE SCALE GENOMIC DNA]</scope>
    <source>
        <strain evidence="1 2">ATCC 31491</strain>
    </source>
</reference>
<organism evidence="1 2">
    <name type="scientific">Actinomadura luzonensis</name>
    <dbReference type="NCBI Taxonomy" id="2805427"/>
    <lineage>
        <taxon>Bacteria</taxon>
        <taxon>Bacillati</taxon>
        <taxon>Actinomycetota</taxon>
        <taxon>Actinomycetes</taxon>
        <taxon>Streptosporangiales</taxon>
        <taxon>Thermomonosporaceae</taxon>
        <taxon>Actinomadura</taxon>
    </lineage>
</organism>
<accession>A0ABT0G2L8</accession>
<sequence length="77" mass="7788">MPGAQAPAREVGGGGRYLFALSVVRSVLLTPLVSPATDDTALIGGETDGVGHLPGEPVDAVRGEVACSTWSGRSTRP</sequence>
<evidence type="ECO:0000313" key="1">
    <source>
        <dbReference type="EMBL" id="MCK2218430.1"/>
    </source>
</evidence>
<name>A0ABT0G2L8_9ACTN</name>